<dbReference type="GO" id="GO:0009030">
    <property type="term" value="F:thiamine-phosphate kinase activity"/>
    <property type="evidence" value="ECO:0007669"/>
    <property type="project" value="UniProtKB-UniRule"/>
</dbReference>
<gene>
    <name evidence="2 5" type="primary">thiL</name>
    <name evidence="5" type="ORF">C4F51_06005</name>
</gene>
<dbReference type="EMBL" id="PRDL01000001">
    <property type="protein sequence ID" value="MBE8716742.1"/>
    <property type="molecule type" value="Genomic_DNA"/>
</dbReference>
<feature type="binding site" evidence="2">
    <location>
        <position position="317"/>
    </location>
    <ligand>
        <name>substrate</name>
    </ligand>
</feature>
<evidence type="ECO:0000256" key="2">
    <source>
        <dbReference type="HAMAP-Rule" id="MF_02128"/>
    </source>
</evidence>
<dbReference type="PANTHER" id="PTHR30270">
    <property type="entry name" value="THIAMINE-MONOPHOSPHATE KINASE"/>
    <property type="match status" value="1"/>
</dbReference>
<dbReference type="GO" id="GO:0005524">
    <property type="term" value="F:ATP binding"/>
    <property type="evidence" value="ECO:0007669"/>
    <property type="project" value="UniProtKB-UniRule"/>
</dbReference>
<dbReference type="AlphaFoldDB" id="A0A928YTD6"/>
<dbReference type="InterPro" id="IPR036921">
    <property type="entry name" value="PurM-like_N_sf"/>
</dbReference>
<feature type="binding site" evidence="2">
    <location>
        <position position="262"/>
    </location>
    <ligand>
        <name>substrate</name>
    </ligand>
</feature>
<dbReference type="PANTHER" id="PTHR30270:SF0">
    <property type="entry name" value="THIAMINE-MONOPHOSPHATE KINASE"/>
    <property type="match status" value="1"/>
</dbReference>
<comment type="caution">
    <text evidence="2">Lacks conserved residue(s) required for the propagation of feature annotation.</text>
</comment>
<feature type="binding site" evidence="2">
    <location>
        <begin position="121"/>
        <end position="122"/>
    </location>
    <ligand>
        <name>ATP</name>
        <dbReference type="ChEBI" id="CHEBI:30616"/>
    </ligand>
</feature>
<evidence type="ECO:0000259" key="4">
    <source>
        <dbReference type="Pfam" id="PF02769"/>
    </source>
</evidence>
<comment type="caution">
    <text evidence="5">The sequence shown here is derived from an EMBL/GenBank/DDBJ whole genome shotgun (WGS) entry which is preliminary data.</text>
</comment>
<dbReference type="SUPFAM" id="SSF56042">
    <property type="entry name" value="PurM C-terminal domain-like"/>
    <property type="match status" value="1"/>
</dbReference>
<feature type="binding site" evidence="2">
    <location>
        <position position="47"/>
    </location>
    <ligand>
        <name>Mg(2+)</name>
        <dbReference type="ChEBI" id="CHEBI:18420"/>
        <label>1</label>
    </ligand>
</feature>
<comment type="similarity">
    <text evidence="2">Belongs to the thiamine-monophosphate kinase family.</text>
</comment>
<keyword evidence="6" id="KW-1185">Reference proteome</keyword>
<dbReference type="CDD" id="cd02194">
    <property type="entry name" value="ThiL"/>
    <property type="match status" value="1"/>
</dbReference>
<evidence type="ECO:0000256" key="1">
    <source>
        <dbReference type="ARBA" id="ARBA00022977"/>
    </source>
</evidence>
<dbReference type="InterPro" id="IPR010918">
    <property type="entry name" value="PurM-like_C_dom"/>
</dbReference>
<dbReference type="Proteomes" id="UP000652567">
    <property type="component" value="Unassembled WGS sequence"/>
</dbReference>
<dbReference type="PIRSF" id="PIRSF005303">
    <property type="entry name" value="Thiam_monoph_kin"/>
    <property type="match status" value="1"/>
</dbReference>
<comment type="pathway">
    <text evidence="2">Cofactor biosynthesis; thiamine diphosphate biosynthesis; thiamine diphosphate from thiamine phosphate: step 1/1.</text>
</comment>
<protein>
    <recommendedName>
        <fullName evidence="2">Thiamine-monophosphate kinase</fullName>
        <shortName evidence="2">TMP kinase</shortName>
        <shortName evidence="2">Thiamine-phosphate kinase</shortName>
        <ecNumber evidence="2">2.7.4.16</ecNumber>
    </recommendedName>
</protein>
<feature type="binding site" evidence="2">
    <location>
        <position position="75"/>
    </location>
    <ligand>
        <name>Mg(2+)</name>
        <dbReference type="ChEBI" id="CHEBI:18420"/>
        <label>3</label>
    </ligand>
</feature>
<keyword evidence="2" id="KW-0460">Magnesium</keyword>
<evidence type="ECO:0000259" key="3">
    <source>
        <dbReference type="Pfam" id="PF00586"/>
    </source>
</evidence>
<dbReference type="NCBIfam" id="TIGR01379">
    <property type="entry name" value="thiL"/>
    <property type="match status" value="1"/>
</dbReference>
<feature type="binding site" evidence="2">
    <location>
        <position position="122"/>
    </location>
    <ligand>
        <name>Mg(2+)</name>
        <dbReference type="ChEBI" id="CHEBI:18420"/>
        <label>1</label>
    </ligand>
</feature>
<feature type="binding site" evidence="2">
    <location>
        <position position="30"/>
    </location>
    <ligand>
        <name>Mg(2+)</name>
        <dbReference type="ChEBI" id="CHEBI:18420"/>
        <label>3</label>
    </ligand>
</feature>
<dbReference type="EC" id="2.7.4.16" evidence="2"/>
<dbReference type="GO" id="GO:0009228">
    <property type="term" value="P:thiamine biosynthetic process"/>
    <property type="evidence" value="ECO:0007669"/>
    <property type="project" value="UniProtKB-KW"/>
</dbReference>
<keyword evidence="2 5" id="KW-0418">Kinase</keyword>
<dbReference type="GO" id="GO:0000287">
    <property type="term" value="F:magnesium ion binding"/>
    <property type="evidence" value="ECO:0007669"/>
    <property type="project" value="UniProtKB-UniRule"/>
</dbReference>
<dbReference type="Gene3D" id="3.90.650.10">
    <property type="entry name" value="PurM-like C-terminal domain"/>
    <property type="match status" value="1"/>
</dbReference>
<organism evidence="5 6">
    <name type="scientific">Cellvibrio polysaccharolyticus</name>
    <dbReference type="NCBI Taxonomy" id="2082724"/>
    <lineage>
        <taxon>Bacteria</taxon>
        <taxon>Pseudomonadati</taxon>
        <taxon>Pseudomonadota</taxon>
        <taxon>Gammaproteobacteria</taxon>
        <taxon>Cellvibrionales</taxon>
        <taxon>Cellvibrionaceae</taxon>
        <taxon>Cellvibrio</taxon>
    </lineage>
</organism>
<comment type="function">
    <text evidence="2">Catalyzes the ATP-dependent phosphorylation of thiamine-monophosphate (TMP) to form thiamine-pyrophosphate (TPP), the active form of vitamin B1.</text>
</comment>
<comment type="catalytic activity">
    <reaction evidence="2">
        <text>thiamine phosphate + ATP = thiamine diphosphate + ADP</text>
        <dbReference type="Rhea" id="RHEA:15913"/>
        <dbReference type="ChEBI" id="CHEBI:30616"/>
        <dbReference type="ChEBI" id="CHEBI:37575"/>
        <dbReference type="ChEBI" id="CHEBI:58937"/>
        <dbReference type="ChEBI" id="CHEBI:456216"/>
        <dbReference type="EC" id="2.7.4.16"/>
    </reaction>
</comment>
<feature type="binding site" evidence="2">
    <location>
        <position position="30"/>
    </location>
    <ligand>
        <name>Mg(2+)</name>
        <dbReference type="ChEBI" id="CHEBI:18420"/>
        <label>4</label>
    </ligand>
</feature>
<feature type="binding site" evidence="2">
    <location>
        <position position="146"/>
    </location>
    <ligand>
        <name>ATP</name>
        <dbReference type="ChEBI" id="CHEBI:30616"/>
    </ligand>
</feature>
<keyword evidence="2 5" id="KW-0808">Transferase</keyword>
<dbReference type="InterPro" id="IPR036676">
    <property type="entry name" value="PurM-like_C_sf"/>
</dbReference>
<keyword evidence="2" id="KW-0547">Nucleotide-binding</keyword>
<feature type="binding site" evidence="2">
    <location>
        <position position="214"/>
    </location>
    <ligand>
        <name>Mg(2+)</name>
        <dbReference type="ChEBI" id="CHEBI:18420"/>
        <label>5</label>
    </ligand>
</feature>
<keyword evidence="2" id="KW-0067">ATP-binding</keyword>
<dbReference type="Gene3D" id="3.30.1330.10">
    <property type="entry name" value="PurM-like, N-terminal domain"/>
    <property type="match status" value="1"/>
</dbReference>
<comment type="miscellaneous">
    <text evidence="2">Reaction mechanism of ThiL seems to utilize a direct, inline transfer of the gamma-phosphate of ATP to TMP rather than a phosphorylated enzyme intermediate.</text>
</comment>
<feature type="binding site" evidence="2">
    <location>
        <position position="75"/>
    </location>
    <ligand>
        <name>Mg(2+)</name>
        <dbReference type="ChEBI" id="CHEBI:18420"/>
        <label>2</label>
    </ligand>
</feature>
<dbReference type="Pfam" id="PF02769">
    <property type="entry name" value="AIRS_C"/>
    <property type="match status" value="1"/>
</dbReference>
<dbReference type="GO" id="GO:0009229">
    <property type="term" value="P:thiamine diphosphate biosynthetic process"/>
    <property type="evidence" value="ECO:0007669"/>
    <property type="project" value="UniProtKB-UniRule"/>
</dbReference>
<sequence>MGEFELIRKFFQREQAENPAPGVIQGIGDDCAILALPTAQHLAISVDTLVEGVHFPVGADPELLAERALRTNLSDLAASGASPLWFTLALTLPTVEEDWLRLFSRGLFAAANEYGCVLVGGDTTKGPLTVTVQIMGSVEPHLALRRDGASAGDFVLVTNTIGDGAAALAAIQERIALTDEHRAWLQEKFYRPVPRLKESALLRGIASAALDISDGLLADLGHICHASDVGAVIDVASLPFSAAMQSLNDIEQARAWALGGGDDYELCFTVSPDAMPDLALLIARGELQATIVGELVPGAGVVCELDGELYRPAQQGYQHFS</sequence>
<dbReference type="HAMAP" id="MF_02128">
    <property type="entry name" value="TMP_kinase"/>
    <property type="match status" value="1"/>
</dbReference>
<dbReference type="InterPro" id="IPR016188">
    <property type="entry name" value="PurM-like_N"/>
</dbReference>
<feature type="domain" description="PurM-like C-terminal" evidence="4">
    <location>
        <begin position="151"/>
        <end position="302"/>
    </location>
</feature>
<feature type="binding site" evidence="2">
    <location>
        <position position="211"/>
    </location>
    <ligand>
        <name>Mg(2+)</name>
        <dbReference type="ChEBI" id="CHEBI:18420"/>
        <label>3</label>
    </ligand>
</feature>
<feature type="binding site" evidence="2">
    <location>
        <position position="54"/>
    </location>
    <ligand>
        <name>substrate</name>
    </ligand>
</feature>
<feature type="binding site" evidence="2">
    <location>
        <position position="75"/>
    </location>
    <ligand>
        <name>Mg(2+)</name>
        <dbReference type="ChEBI" id="CHEBI:18420"/>
        <label>4</label>
    </ligand>
</feature>
<dbReference type="RefSeq" id="WP_193908052.1">
    <property type="nucleotide sequence ID" value="NZ_PRDL01000001.1"/>
</dbReference>
<evidence type="ECO:0000313" key="5">
    <source>
        <dbReference type="EMBL" id="MBE8716742.1"/>
    </source>
</evidence>
<proteinExistence type="inferred from homology"/>
<feature type="binding site" evidence="2">
    <location>
        <position position="45"/>
    </location>
    <ligand>
        <name>Mg(2+)</name>
        <dbReference type="ChEBI" id="CHEBI:18420"/>
        <label>4</label>
    </ligand>
</feature>
<feature type="domain" description="PurM-like N-terminal" evidence="3">
    <location>
        <begin position="28"/>
        <end position="138"/>
    </location>
</feature>
<keyword evidence="2" id="KW-0479">Metal-binding</keyword>
<keyword evidence="1 2" id="KW-0784">Thiamine biosynthesis</keyword>
<reference evidence="5" key="1">
    <citation type="submission" date="2018-07" db="EMBL/GenBank/DDBJ databases">
        <title>Genome assembly of strain Ka43.</title>
        <authorList>
            <person name="Kukolya J."/>
            <person name="Nagy I."/>
            <person name="Horvath B."/>
            <person name="Toth A."/>
        </authorList>
    </citation>
    <scope>NUCLEOTIDE SEQUENCE</scope>
    <source>
        <strain evidence="5">KB43</strain>
    </source>
</reference>
<dbReference type="SUPFAM" id="SSF55326">
    <property type="entry name" value="PurM N-terminal domain-like"/>
    <property type="match status" value="1"/>
</dbReference>
<name>A0A928YTD6_9GAMM</name>
<accession>A0A928YTD6</accession>
<evidence type="ECO:0000313" key="6">
    <source>
        <dbReference type="Proteomes" id="UP000652567"/>
    </source>
</evidence>
<feature type="binding site" evidence="2">
    <location>
        <position position="47"/>
    </location>
    <ligand>
        <name>Mg(2+)</name>
        <dbReference type="ChEBI" id="CHEBI:18420"/>
        <label>2</label>
    </ligand>
</feature>
<dbReference type="InterPro" id="IPR006283">
    <property type="entry name" value="ThiL-like"/>
</dbReference>
<dbReference type="Pfam" id="PF00586">
    <property type="entry name" value="AIRS"/>
    <property type="match status" value="1"/>
</dbReference>
<feature type="binding site" evidence="2">
    <location>
        <position position="213"/>
    </location>
    <ligand>
        <name>ATP</name>
        <dbReference type="ChEBI" id="CHEBI:30616"/>
    </ligand>
</feature>